<evidence type="ECO:0000313" key="2">
    <source>
        <dbReference type="EMBL" id="RWS26723.1"/>
    </source>
</evidence>
<dbReference type="OrthoDB" id="6339047at2759"/>
<keyword evidence="1" id="KW-0812">Transmembrane</keyword>
<organism evidence="2 3">
    <name type="scientific">Leptotrombidium deliense</name>
    <dbReference type="NCBI Taxonomy" id="299467"/>
    <lineage>
        <taxon>Eukaryota</taxon>
        <taxon>Metazoa</taxon>
        <taxon>Ecdysozoa</taxon>
        <taxon>Arthropoda</taxon>
        <taxon>Chelicerata</taxon>
        <taxon>Arachnida</taxon>
        <taxon>Acari</taxon>
        <taxon>Acariformes</taxon>
        <taxon>Trombidiformes</taxon>
        <taxon>Prostigmata</taxon>
        <taxon>Anystina</taxon>
        <taxon>Parasitengona</taxon>
        <taxon>Trombiculoidea</taxon>
        <taxon>Trombiculidae</taxon>
        <taxon>Leptotrombidium</taxon>
    </lineage>
</organism>
<feature type="transmembrane region" description="Helical" evidence="1">
    <location>
        <begin position="12"/>
        <end position="36"/>
    </location>
</feature>
<dbReference type="VEuPathDB" id="VectorBase:LDEU005318"/>
<evidence type="ECO:0000256" key="1">
    <source>
        <dbReference type="SAM" id="Phobius"/>
    </source>
</evidence>
<comment type="caution">
    <text evidence="2">The sequence shown here is derived from an EMBL/GenBank/DDBJ whole genome shotgun (WGS) entry which is preliminary data.</text>
</comment>
<keyword evidence="1" id="KW-0472">Membrane</keyword>
<feature type="non-terminal residue" evidence="2">
    <location>
        <position position="310"/>
    </location>
</feature>
<dbReference type="AlphaFoldDB" id="A0A443SGR4"/>
<feature type="transmembrane region" description="Helical" evidence="1">
    <location>
        <begin position="89"/>
        <end position="111"/>
    </location>
</feature>
<reference evidence="2 3" key="1">
    <citation type="journal article" date="2018" name="Gigascience">
        <title>Genomes of trombidid mites reveal novel predicted allergens and laterally-transferred genes associated with secondary metabolism.</title>
        <authorList>
            <person name="Dong X."/>
            <person name="Chaisiri K."/>
            <person name="Xia D."/>
            <person name="Armstrong S.D."/>
            <person name="Fang Y."/>
            <person name="Donnelly M.J."/>
            <person name="Kadowaki T."/>
            <person name="McGarry J.W."/>
            <person name="Darby A.C."/>
            <person name="Makepeace B.L."/>
        </authorList>
    </citation>
    <scope>NUCLEOTIDE SEQUENCE [LARGE SCALE GENOMIC DNA]</scope>
    <source>
        <strain evidence="2">UoL-UT</strain>
    </source>
</reference>
<name>A0A443SGR4_9ACAR</name>
<protein>
    <submittedName>
        <fullName evidence="2">Uncharacterized protein</fullName>
    </submittedName>
</protein>
<evidence type="ECO:0000313" key="3">
    <source>
        <dbReference type="Proteomes" id="UP000288716"/>
    </source>
</evidence>
<feature type="transmembrane region" description="Helical" evidence="1">
    <location>
        <begin position="56"/>
        <end position="82"/>
    </location>
</feature>
<keyword evidence="1" id="KW-1133">Transmembrane helix</keyword>
<sequence>MPVCDRSAAHMLSMIAAIYGVFVYSIAFALEMWFIITNPSYNDENNYIVNEEVNNAASIPVFAFILAAIYFITVIVSLLLMLGIIIKSLICLMTWIITIVLLFLPECGLVLYMSLHKWALERNGQIELCFYIFRGIMNVFFVICVQNLLNQWKMEKQVSTYAMNISSYNDTCSTTNGLPYFDTDSTTINPVFKYTAAINASNLPTSEFDTRNFHELLYKKSYYDENTQTAPYSTQSLDRRKLPKLKHSNSFKEEVILRPLYHHPFDYLQRPGSVLNLQDAQNYYMYSANPSRFRDFSDQKSSTNSIRDVA</sequence>
<feature type="transmembrane region" description="Helical" evidence="1">
    <location>
        <begin position="131"/>
        <end position="149"/>
    </location>
</feature>
<keyword evidence="3" id="KW-1185">Reference proteome</keyword>
<accession>A0A443SGR4</accession>
<gene>
    <name evidence="2" type="ORF">B4U80_00714</name>
</gene>
<dbReference type="EMBL" id="NCKV01002527">
    <property type="protein sequence ID" value="RWS26723.1"/>
    <property type="molecule type" value="Genomic_DNA"/>
</dbReference>
<proteinExistence type="predicted"/>
<dbReference type="Proteomes" id="UP000288716">
    <property type="component" value="Unassembled WGS sequence"/>
</dbReference>